<evidence type="ECO:0000313" key="9">
    <source>
        <dbReference type="Proteomes" id="UP000075683"/>
    </source>
</evidence>
<dbReference type="SMART" id="SM00471">
    <property type="entry name" value="HDc"/>
    <property type="match status" value="1"/>
</dbReference>
<name>A0A150LFN3_9BACI</name>
<evidence type="ECO:0000256" key="5">
    <source>
        <dbReference type="ARBA" id="ARBA00023004"/>
    </source>
</evidence>
<dbReference type="InterPro" id="IPR005249">
    <property type="entry name" value="YqeK"/>
</dbReference>
<comment type="caution">
    <text evidence="8">The sequence shown here is derived from an EMBL/GenBank/DDBJ whole genome shotgun (WGS) entry which is preliminary data.</text>
</comment>
<evidence type="ECO:0000256" key="4">
    <source>
        <dbReference type="ARBA" id="ARBA00022801"/>
    </source>
</evidence>
<dbReference type="CDD" id="cd00077">
    <property type="entry name" value="HDc"/>
    <property type="match status" value="1"/>
</dbReference>
<dbReference type="Gene3D" id="1.10.3210.10">
    <property type="entry name" value="Hypothetical protein af1432"/>
    <property type="match status" value="1"/>
</dbReference>
<dbReference type="EMBL" id="LQYT01000113">
    <property type="protein sequence ID" value="KYD11138.1"/>
    <property type="molecule type" value="Genomic_DNA"/>
</dbReference>
<dbReference type="InterPro" id="IPR003607">
    <property type="entry name" value="HD/PDEase_dom"/>
</dbReference>
<comment type="catalytic activity">
    <reaction evidence="6">
        <text>P(1),P(4)-bis(5'-adenosyl) tetraphosphate + H2O = 2 ADP + 2 H(+)</text>
        <dbReference type="Rhea" id="RHEA:24252"/>
        <dbReference type="ChEBI" id="CHEBI:15377"/>
        <dbReference type="ChEBI" id="CHEBI:15378"/>
        <dbReference type="ChEBI" id="CHEBI:58141"/>
        <dbReference type="ChEBI" id="CHEBI:456216"/>
        <dbReference type="EC" id="3.6.1.41"/>
    </reaction>
</comment>
<reference evidence="8 9" key="1">
    <citation type="submission" date="2016-01" db="EMBL/GenBank/DDBJ databases">
        <title>Draft Genome Sequences of Seven Thermophilic Sporeformers Isolated from Foods.</title>
        <authorList>
            <person name="Berendsen E.M."/>
            <person name="Wells-Bennik M.H."/>
            <person name="Krawcyk A.O."/>
            <person name="De Jong A."/>
            <person name="Holsappel S."/>
            <person name="Eijlander R.T."/>
            <person name="Kuipers O.P."/>
        </authorList>
    </citation>
    <scope>NUCLEOTIDE SEQUENCE [LARGE SCALE GENOMIC DNA]</scope>
    <source>
        <strain evidence="8 9">B4135</strain>
    </source>
</reference>
<dbReference type="EC" id="3.6.1.41" evidence="1"/>
<feature type="domain" description="HD" evidence="7">
    <location>
        <begin position="18"/>
        <end position="132"/>
    </location>
</feature>
<keyword evidence="5" id="KW-0408">Iron</keyword>
<dbReference type="GO" id="GO:0008803">
    <property type="term" value="F:bis(5'-nucleosyl)-tetraphosphatase (symmetrical) activity"/>
    <property type="evidence" value="ECO:0007669"/>
    <property type="project" value="UniProtKB-EC"/>
</dbReference>
<dbReference type="OrthoDB" id="9782134at2"/>
<dbReference type="RefSeq" id="WP_061569658.1">
    <property type="nucleotide sequence ID" value="NZ_LQYT01000113.1"/>
</dbReference>
<dbReference type="InterPro" id="IPR006674">
    <property type="entry name" value="HD_domain"/>
</dbReference>
<gene>
    <name evidence="8" type="ORF">B4135_3253</name>
</gene>
<keyword evidence="2" id="KW-0479">Metal-binding</keyword>
<dbReference type="PROSITE" id="PS51831">
    <property type="entry name" value="HD"/>
    <property type="match status" value="1"/>
</dbReference>
<evidence type="ECO:0000256" key="6">
    <source>
        <dbReference type="ARBA" id="ARBA00049417"/>
    </source>
</evidence>
<evidence type="ECO:0000259" key="7">
    <source>
        <dbReference type="PROSITE" id="PS51831"/>
    </source>
</evidence>
<dbReference type="PANTHER" id="PTHR35795">
    <property type="entry name" value="SLR1885 PROTEIN"/>
    <property type="match status" value="1"/>
</dbReference>
<evidence type="ECO:0000256" key="3">
    <source>
        <dbReference type="ARBA" id="ARBA00022741"/>
    </source>
</evidence>
<accession>A0A150LFN3</accession>
<sequence>MDRDKALEMVRKQLPEKRYVHTLGVVETALRLSEKYGGDAKKIELAAIFHDYAKYLPDEEMREIIVKENLPRRLLRFHRELWHAPVGACLVKKEAGIKDEEILNGIRYHTTGRANMTLLEKIVFLADYIEPGRNFPGVDPVRKRAEESLDGAVLLALEQTISFLLSKHSKIYPDTIDAYNDLIDKCKGGVSGE</sequence>
<organism evidence="8 9">
    <name type="scientific">Caldibacillus debilis</name>
    <dbReference type="NCBI Taxonomy" id="301148"/>
    <lineage>
        <taxon>Bacteria</taxon>
        <taxon>Bacillati</taxon>
        <taxon>Bacillota</taxon>
        <taxon>Bacilli</taxon>
        <taxon>Bacillales</taxon>
        <taxon>Bacillaceae</taxon>
        <taxon>Caldibacillus</taxon>
    </lineage>
</organism>
<dbReference type="PANTHER" id="PTHR35795:SF1">
    <property type="entry name" value="BIS(5'-NUCLEOSYL)-TETRAPHOSPHATASE, SYMMETRICAL"/>
    <property type="match status" value="1"/>
</dbReference>
<dbReference type="AlphaFoldDB" id="A0A150LFN3"/>
<evidence type="ECO:0000256" key="1">
    <source>
        <dbReference type="ARBA" id="ARBA00012506"/>
    </source>
</evidence>
<keyword evidence="3" id="KW-0547">Nucleotide-binding</keyword>
<dbReference type="NCBIfam" id="TIGR00488">
    <property type="entry name" value="bis(5'-nucleosyl)-tetraphosphatase (symmetrical) YqeK"/>
    <property type="match status" value="1"/>
</dbReference>
<dbReference type="Proteomes" id="UP000075683">
    <property type="component" value="Unassembled WGS sequence"/>
</dbReference>
<evidence type="ECO:0000256" key="2">
    <source>
        <dbReference type="ARBA" id="ARBA00022723"/>
    </source>
</evidence>
<dbReference type="SUPFAM" id="SSF109604">
    <property type="entry name" value="HD-domain/PDEase-like"/>
    <property type="match status" value="1"/>
</dbReference>
<dbReference type="PATRIC" id="fig|301148.3.peg.1220"/>
<keyword evidence="4" id="KW-0378">Hydrolase</keyword>
<dbReference type="STRING" id="301148.B4135_3253"/>
<proteinExistence type="predicted"/>
<evidence type="ECO:0000313" key="8">
    <source>
        <dbReference type="EMBL" id="KYD11138.1"/>
    </source>
</evidence>
<dbReference type="GO" id="GO:0046872">
    <property type="term" value="F:metal ion binding"/>
    <property type="evidence" value="ECO:0007669"/>
    <property type="project" value="UniProtKB-KW"/>
</dbReference>
<protein>
    <recommendedName>
        <fullName evidence="1">bis(5'-nucleosyl)-tetraphosphatase (symmetrical)</fullName>
        <ecNumber evidence="1">3.6.1.41</ecNumber>
    </recommendedName>
</protein>
<dbReference type="GO" id="GO:0000166">
    <property type="term" value="F:nucleotide binding"/>
    <property type="evidence" value="ECO:0007669"/>
    <property type="project" value="UniProtKB-KW"/>
</dbReference>
<dbReference type="InterPro" id="IPR051094">
    <property type="entry name" value="Diverse_Catalytic_Enzymes"/>
</dbReference>
<dbReference type="Pfam" id="PF01966">
    <property type="entry name" value="HD"/>
    <property type="match status" value="1"/>
</dbReference>